<dbReference type="Proteomes" id="UP000182584">
    <property type="component" value="Unassembled WGS sequence"/>
</dbReference>
<dbReference type="OrthoDB" id="3183892at2"/>
<gene>
    <name evidence="1" type="ORF">SAMN04487884_12713</name>
</gene>
<accession>A0A1H9W4J9</accession>
<reference evidence="1 2" key="1">
    <citation type="submission" date="2016-10" db="EMBL/GenBank/DDBJ databases">
        <authorList>
            <person name="de Groot N.N."/>
        </authorList>
    </citation>
    <scope>NUCLEOTIDE SEQUENCE [LARGE SCALE GENOMIC DNA]</scope>
    <source>
        <strain evidence="1 2">AR40</strain>
    </source>
</reference>
<evidence type="ECO:0000313" key="1">
    <source>
        <dbReference type="EMBL" id="SES28808.1"/>
    </source>
</evidence>
<evidence type="ECO:0008006" key="3">
    <source>
        <dbReference type="Google" id="ProtNLM"/>
    </source>
</evidence>
<protein>
    <recommendedName>
        <fullName evidence="3">DUF4869 domain-containing protein</fullName>
    </recommendedName>
</protein>
<name>A0A1H9W4J9_BUTFI</name>
<dbReference type="EMBL" id="FOGJ01000027">
    <property type="protein sequence ID" value="SES28808.1"/>
    <property type="molecule type" value="Genomic_DNA"/>
</dbReference>
<sequence>MIRIYNRAEGFFELDNILIDVERFFDISIPASEIDDIGKLVMEKIDGAHFVDQSIGTIKTPYGITSYRNLSTGCKSVLDYIYLTKHPVKYKEVKAVDFTESGWNALDCLFDVISNGVSDKLGIIIRHDDGLYNCKSHTMLFNDEVKIESMKEFYL</sequence>
<dbReference type="RefSeq" id="WP_074758107.1">
    <property type="nucleotide sequence ID" value="NZ_FOGJ01000027.1"/>
</dbReference>
<evidence type="ECO:0000313" key="2">
    <source>
        <dbReference type="Proteomes" id="UP000182584"/>
    </source>
</evidence>
<proteinExistence type="predicted"/>
<organism evidence="1 2">
    <name type="scientific">Butyrivibrio fibrisolvens</name>
    <dbReference type="NCBI Taxonomy" id="831"/>
    <lineage>
        <taxon>Bacteria</taxon>
        <taxon>Bacillati</taxon>
        <taxon>Bacillota</taxon>
        <taxon>Clostridia</taxon>
        <taxon>Lachnospirales</taxon>
        <taxon>Lachnospiraceae</taxon>
        <taxon>Butyrivibrio</taxon>
    </lineage>
</organism>
<dbReference type="AlphaFoldDB" id="A0A1H9W4J9"/>